<gene>
    <name evidence="2" type="ORF">PV05_04371</name>
</gene>
<sequence length="185" mass="21258">MAVSYSSIGQKVRRKARGRLDPHQLFATKRRRLDTAESRQHNSELRKLITSQAAETVQKMLIQSSHLAGHFQDALGRVSLSSEVLRDEILQELMRTKEELQRELKTDFWRNVNSSTLLTTPDLSNPERYARIRSRSKRNAPVRYTKAVVRWLPDDPSPDGSNPDSNQDEHLVQLLTADRIWKAGS</sequence>
<evidence type="ECO:0000256" key="1">
    <source>
        <dbReference type="SAM" id="MobiDB-lite"/>
    </source>
</evidence>
<feature type="region of interest" description="Disordered" evidence="1">
    <location>
        <begin position="1"/>
        <end position="21"/>
    </location>
</feature>
<dbReference type="Proteomes" id="UP000054342">
    <property type="component" value="Unassembled WGS sequence"/>
</dbReference>
<dbReference type="RefSeq" id="XP_013316224.1">
    <property type="nucleotide sequence ID" value="XM_013460770.1"/>
</dbReference>
<name>A0A0D2ELS5_9EURO</name>
<proteinExistence type="predicted"/>
<keyword evidence="3" id="KW-1185">Reference proteome</keyword>
<dbReference type="EMBL" id="KN847319">
    <property type="protein sequence ID" value="KIW55640.1"/>
    <property type="molecule type" value="Genomic_DNA"/>
</dbReference>
<evidence type="ECO:0000313" key="3">
    <source>
        <dbReference type="Proteomes" id="UP000054342"/>
    </source>
</evidence>
<reference evidence="2 3" key="1">
    <citation type="submission" date="2015-01" db="EMBL/GenBank/DDBJ databases">
        <title>The Genome Sequence of Exophiala xenobiotica CBS118157.</title>
        <authorList>
            <consortium name="The Broad Institute Genomics Platform"/>
            <person name="Cuomo C."/>
            <person name="de Hoog S."/>
            <person name="Gorbushina A."/>
            <person name="Stielow B."/>
            <person name="Teixiera M."/>
            <person name="Abouelleil A."/>
            <person name="Chapman S.B."/>
            <person name="Priest M."/>
            <person name="Young S.K."/>
            <person name="Wortman J."/>
            <person name="Nusbaum C."/>
            <person name="Birren B."/>
        </authorList>
    </citation>
    <scope>NUCLEOTIDE SEQUENCE [LARGE SCALE GENOMIC DNA]</scope>
    <source>
        <strain evidence="2 3">CBS 118157</strain>
    </source>
</reference>
<accession>A0A0D2ELS5</accession>
<dbReference type="HOGENOM" id="CLU_1461339_0_0_1"/>
<dbReference type="AlphaFoldDB" id="A0A0D2ELS5"/>
<dbReference type="GeneID" id="25326279"/>
<protein>
    <submittedName>
        <fullName evidence="2">Uncharacterized protein</fullName>
    </submittedName>
</protein>
<evidence type="ECO:0000313" key="2">
    <source>
        <dbReference type="EMBL" id="KIW55640.1"/>
    </source>
</evidence>
<organism evidence="2 3">
    <name type="scientific">Exophiala xenobiotica</name>
    <dbReference type="NCBI Taxonomy" id="348802"/>
    <lineage>
        <taxon>Eukaryota</taxon>
        <taxon>Fungi</taxon>
        <taxon>Dikarya</taxon>
        <taxon>Ascomycota</taxon>
        <taxon>Pezizomycotina</taxon>
        <taxon>Eurotiomycetes</taxon>
        <taxon>Chaetothyriomycetidae</taxon>
        <taxon>Chaetothyriales</taxon>
        <taxon>Herpotrichiellaceae</taxon>
        <taxon>Exophiala</taxon>
    </lineage>
</organism>